<organism evidence="3 5">
    <name type="scientific">Aphanomyces stellatus</name>
    <dbReference type="NCBI Taxonomy" id="120398"/>
    <lineage>
        <taxon>Eukaryota</taxon>
        <taxon>Sar</taxon>
        <taxon>Stramenopiles</taxon>
        <taxon>Oomycota</taxon>
        <taxon>Saprolegniomycetes</taxon>
        <taxon>Saprolegniales</taxon>
        <taxon>Verrucalvaceae</taxon>
        <taxon>Aphanomyces</taxon>
    </lineage>
</organism>
<evidence type="ECO:0000313" key="5">
    <source>
        <dbReference type="Proteomes" id="UP000332933"/>
    </source>
</evidence>
<dbReference type="AlphaFoldDB" id="A0A485KAC5"/>
<name>A0A485KAC5_9STRA</name>
<dbReference type="EMBL" id="CAADRA010003591">
    <property type="protein sequence ID" value="VFT83979.1"/>
    <property type="molecule type" value="Genomic_DNA"/>
</dbReference>
<evidence type="ECO:0000313" key="4">
    <source>
        <dbReference type="EMBL" id="VFT83979.1"/>
    </source>
</evidence>
<reference evidence="3 5" key="1">
    <citation type="submission" date="2019-03" db="EMBL/GenBank/DDBJ databases">
        <authorList>
            <person name="Gaulin E."/>
            <person name="Dumas B."/>
        </authorList>
    </citation>
    <scope>NUCLEOTIDE SEQUENCE [LARGE SCALE GENOMIC DNA]</scope>
    <source>
        <strain evidence="3">CBS 568.67</strain>
    </source>
</reference>
<evidence type="ECO:0000313" key="2">
    <source>
        <dbReference type="EMBL" id="KAF0718237.1"/>
    </source>
</evidence>
<dbReference type="Proteomes" id="UP000332933">
    <property type="component" value="Unassembled WGS sequence"/>
</dbReference>
<protein>
    <submittedName>
        <fullName evidence="3">Aste57867_1806 protein</fullName>
    </submittedName>
    <submittedName>
        <fullName evidence="4">Aste57867_7031 protein</fullName>
    </submittedName>
</protein>
<dbReference type="EMBL" id="VJMH01003579">
    <property type="protein sequence ID" value="KAF0705484.1"/>
    <property type="molecule type" value="Genomic_DNA"/>
</dbReference>
<dbReference type="EMBL" id="CAADRA010000167">
    <property type="protein sequence ID" value="VFT79015.1"/>
    <property type="molecule type" value="Genomic_DNA"/>
</dbReference>
<sequence>MPCHKYQRTKHADVAFDVLTTVPILRLITSFTDHGPQEDAMYDYQVLASLYHRHVANGYLGTLGDTEEDISEEDVSEEDVVAQAKASDVDANALYRALKIRKRIGEWVGVTLQRKLWNEYMLEPLIYN</sequence>
<reference evidence="1" key="2">
    <citation type="submission" date="2019-06" db="EMBL/GenBank/DDBJ databases">
        <title>Genomics analysis of Aphanomyces spp. identifies a new class of oomycete effector associated with host adaptation.</title>
        <authorList>
            <person name="Gaulin E."/>
        </authorList>
    </citation>
    <scope>NUCLEOTIDE SEQUENCE</scope>
    <source>
        <strain evidence="1">CBS 578.67</strain>
    </source>
</reference>
<accession>A0A485KAC5</accession>
<gene>
    <name evidence="3" type="primary">Aste57867_1806</name>
    <name evidence="4" type="synonym">Aste57867_7031</name>
    <name evidence="2" type="ORF">As57867_001804</name>
    <name evidence="1" type="ORF">As57867_007008</name>
    <name evidence="3" type="ORF">ASTE57867_1806</name>
    <name evidence="4" type="ORF">ASTE57867_7031</name>
</gene>
<dbReference type="EMBL" id="VJMH01000167">
    <property type="protein sequence ID" value="KAF0718237.1"/>
    <property type="molecule type" value="Genomic_DNA"/>
</dbReference>
<proteinExistence type="predicted"/>
<evidence type="ECO:0000313" key="1">
    <source>
        <dbReference type="EMBL" id="KAF0705484.1"/>
    </source>
</evidence>
<keyword evidence="5" id="KW-1185">Reference proteome</keyword>
<evidence type="ECO:0000313" key="3">
    <source>
        <dbReference type="EMBL" id="VFT79015.1"/>
    </source>
</evidence>